<evidence type="ECO:0000313" key="1">
    <source>
        <dbReference type="EMBL" id="MEA5609548.1"/>
    </source>
</evidence>
<dbReference type="EMBL" id="JAYGHK010000053">
    <property type="protein sequence ID" value="MEA5609548.1"/>
    <property type="molecule type" value="Genomic_DNA"/>
</dbReference>
<accession>A0ABU5UTA3</accession>
<reference evidence="1 2" key="1">
    <citation type="submission" date="2023-12" db="EMBL/GenBank/DDBJ databases">
        <title>Baltic Sea Cyanobacteria.</title>
        <authorList>
            <person name="Delbaje E."/>
            <person name="Fewer D.P."/>
            <person name="Shishido T.K."/>
        </authorList>
    </citation>
    <scope>NUCLEOTIDE SEQUENCE [LARGE SCALE GENOMIC DNA]</scope>
    <source>
        <strain evidence="1 2">UHCC 0060</strain>
    </source>
</reference>
<proteinExistence type="predicted"/>
<comment type="caution">
    <text evidence="1">The sequence shown here is derived from an EMBL/GenBank/DDBJ whole genome shotgun (WGS) entry which is preliminary data.</text>
</comment>
<name>A0ABU5UTA3_NODSP</name>
<dbReference type="RefSeq" id="WP_323244602.1">
    <property type="nucleotide sequence ID" value="NZ_JAYGHK010000053.1"/>
</dbReference>
<sequence length="91" mass="10465">MTNNVVIVPPSPQSLAEFADLLDLEEIMKIDSVLPWLLANGFDYDDAYVYAEVIDECTSIDQVYDSDLVNFHDLPDVEKSKIDRIFMIYQM</sequence>
<organism evidence="1 2">
    <name type="scientific">Nodularia spumigena UHCC 0060</name>
    <dbReference type="NCBI Taxonomy" id="3110300"/>
    <lineage>
        <taxon>Bacteria</taxon>
        <taxon>Bacillati</taxon>
        <taxon>Cyanobacteriota</taxon>
        <taxon>Cyanophyceae</taxon>
        <taxon>Nostocales</taxon>
        <taxon>Nodulariaceae</taxon>
        <taxon>Nodularia</taxon>
    </lineage>
</organism>
<evidence type="ECO:0000313" key="2">
    <source>
        <dbReference type="Proteomes" id="UP001303285"/>
    </source>
</evidence>
<protein>
    <submittedName>
        <fullName evidence="1">Uncharacterized protein</fullName>
    </submittedName>
</protein>
<keyword evidence="2" id="KW-1185">Reference proteome</keyword>
<gene>
    <name evidence="1" type="ORF">VB695_15980</name>
</gene>
<dbReference type="Proteomes" id="UP001303285">
    <property type="component" value="Unassembled WGS sequence"/>
</dbReference>